<dbReference type="GO" id="GO:0005506">
    <property type="term" value="F:iron ion binding"/>
    <property type="evidence" value="ECO:0007669"/>
    <property type="project" value="InterPro"/>
</dbReference>
<dbReference type="PROSITE" id="PS00086">
    <property type="entry name" value="CYTOCHROME_P450"/>
    <property type="match status" value="1"/>
</dbReference>
<evidence type="ECO:0000256" key="6">
    <source>
        <dbReference type="ARBA" id="ARBA00023004"/>
    </source>
</evidence>
<keyword evidence="6 8" id="KW-0408">Iron</keyword>
<keyword evidence="3 8" id="KW-0349">Heme</keyword>
<dbReference type="InterPro" id="IPR050529">
    <property type="entry name" value="CYP450_sterol_14alpha_dmase"/>
</dbReference>
<feature type="binding site" description="axial binding residue" evidence="8">
    <location>
        <position position="478"/>
    </location>
    <ligand>
        <name>heme</name>
        <dbReference type="ChEBI" id="CHEBI:30413"/>
    </ligand>
    <ligandPart>
        <name>Fe</name>
        <dbReference type="ChEBI" id="CHEBI:18248"/>
    </ligandPart>
</feature>
<keyword evidence="5 9" id="KW-0560">Oxidoreductase</keyword>
<evidence type="ECO:0000256" key="4">
    <source>
        <dbReference type="ARBA" id="ARBA00022723"/>
    </source>
</evidence>
<comment type="cofactor">
    <cofactor evidence="1 8">
        <name>heme</name>
        <dbReference type="ChEBI" id="CHEBI:30413"/>
    </cofactor>
</comment>
<evidence type="ECO:0000313" key="11">
    <source>
        <dbReference type="Proteomes" id="UP000248817"/>
    </source>
</evidence>
<dbReference type="SUPFAM" id="SSF48264">
    <property type="entry name" value="Cytochrome P450"/>
    <property type="match status" value="1"/>
</dbReference>
<dbReference type="InterPro" id="IPR017972">
    <property type="entry name" value="Cyt_P450_CS"/>
</dbReference>
<accession>A0A2V5J2W7</accession>
<dbReference type="GO" id="GO:0016705">
    <property type="term" value="F:oxidoreductase activity, acting on paired donors, with incorporation or reduction of molecular oxygen"/>
    <property type="evidence" value="ECO:0007669"/>
    <property type="project" value="InterPro"/>
</dbReference>
<dbReference type="InterPro" id="IPR001128">
    <property type="entry name" value="Cyt_P450"/>
</dbReference>
<dbReference type="CDD" id="cd11040">
    <property type="entry name" value="CYP7_CYP8-like"/>
    <property type="match status" value="1"/>
</dbReference>
<dbReference type="Proteomes" id="UP000248817">
    <property type="component" value="Unassembled WGS sequence"/>
</dbReference>
<protein>
    <submittedName>
        <fullName evidence="10">Cytochrome P450</fullName>
    </submittedName>
</protein>
<organism evidence="10 11">
    <name type="scientific">Aspergillus indologenus CBS 114.80</name>
    <dbReference type="NCBI Taxonomy" id="1450541"/>
    <lineage>
        <taxon>Eukaryota</taxon>
        <taxon>Fungi</taxon>
        <taxon>Dikarya</taxon>
        <taxon>Ascomycota</taxon>
        <taxon>Pezizomycotina</taxon>
        <taxon>Eurotiomycetes</taxon>
        <taxon>Eurotiomycetidae</taxon>
        <taxon>Eurotiales</taxon>
        <taxon>Aspergillaceae</taxon>
        <taxon>Aspergillus</taxon>
        <taxon>Aspergillus subgen. Circumdati</taxon>
    </lineage>
</organism>
<evidence type="ECO:0000256" key="7">
    <source>
        <dbReference type="ARBA" id="ARBA00023033"/>
    </source>
</evidence>
<dbReference type="InterPro" id="IPR002401">
    <property type="entry name" value="Cyt_P450_E_grp-I"/>
</dbReference>
<gene>
    <name evidence="10" type="ORF">BP00DRAFT_415452</name>
</gene>
<comment type="similarity">
    <text evidence="2 9">Belongs to the cytochrome P450 family.</text>
</comment>
<dbReference type="PRINTS" id="PR00463">
    <property type="entry name" value="EP450I"/>
</dbReference>
<evidence type="ECO:0000256" key="2">
    <source>
        <dbReference type="ARBA" id="ARBA00010617"/>
    </source>
</evidence>
<keyword evidence="7 9" id="KW-0503">Monooxygenase</keyword>
<dbReference type="InterPro" id="IPR036396">
    <property type="entry name" value="Cyt_P450_sf"/>
</dbReference>
<keyword evidence="4 8" id="KW-0479">Metal-binding</keyword>
<proteinExistence type="inferred from homology"/>
<evidence type="ECO:0000256" key="9">
    <source>
        <dbReference type="RuleBase" id="RU000461"/>
    </source>
</evidence>
<dbReference type="GO" id="GO:0008395">
    <property type="term" value="F:steroid hydroxylase activity"/>
    <property type="evidence" value="ECO:0007669"/>
    <property type="project" value="TreeGrafter"/>
</dbReference>
<keyword evidence="11" id="KW-1185">Reference proteome</keyword>
<dbReference type="Gene3D" id="1.10.630.10">
    <property type="entry name" value="Cytochrome P450"/>
    <property type="match status" value="1"/>
</dbReference>
<dbReference type="AlphaFoldDB" id="A0A2V5J2W7"/>
<evidence type="ECO:0000313" key="10">
    <source>
        <dbReference type="EMBL" id="PYI31587.1"/>
    </source>
</evidence>
<evidence type="ECO:0000256" key="1">
    <source>
        <dbReference type="ARBA" id="ARBA00001971"/>
    </source>
</evidence>
<dbReference type="PANTHER" id="PTHR24304:SF2">
    <property type="entry name" value="24-HYDROXYCHOLESTEROL 7-ALPHA-HYDROXYLASE"/>
    <property type="match status" value="1"/>
</dbReference>
<dbReference type="PANTHER" id="PTHR24304">
    <property type="entry name" value="CYTOCHROME P450 FAMILY 7"/>
    <property type="match status" value="1"/>
</dbReference>
<evidence type="ECO:0000256" key="3">
    <source>
        <dbReference type="ARBA" id="ARBA00022617"/>
    </source>
</evidence>
<sequence length="545" mass="60623">MLSVLTDFGFIQDQLSLLHLVGGGVVLLVIWRLWRFTVRPLLSPDSPREVPYLIPSHAVSMLRSPHALLSSAIKDCKGSGEPIAINVFGQKIYFILSEQDATAVLREPSQLTHTEHLKNLLMGLGCSQSGISEMDHDSEPKAPPLVLVAEELMRKQLLEKSLSPEILARSLEVLESHMRWDRLEAPTLLHASEDGRERTVSLYQWAQTAIIHAVTTAYFGNAIWELSPHIVEDLVCLESDLWILLFKLPRPCGKEVRVARARVLRCLVDYMRLPPSSQQDQSWAVRNSITEMRRRGLSEDDMASYLLMVLWGYVSLNHSTFRHPLPLDDPSLTLPSANANVFKLPFWLLAHICTDQTLLQSVTTEVTALVTQSTAANEPLPTLAQRLEQNPLLSALYNETQRLTMNSSSARSVAQPLTIRGRTFQAGAHLLVPYRQLAMSHPLLGRDWDRFRPERFLDHPGLAQSKSFLPFGAGKHKCVGRSLSKRLSLTFVALVVHRFHVRALDGVPAVGFTPVSSGPGGPVQGGDVRVVLLSKEGGGVSQEEE</sequence>
<evidence type="ECO:0000256" key="5">
    <source>
        <dbReference type="ARBA" id="ARBA00023002"/>
    </source>
</evidence>
<name>A0A2V5J2W7_9EURO</name>
<reference evidence="10 11" key="1">
    <citation type="submission" date="2018-02" db="EMBL/GenBank/DDBJ databases">
        <title>The genomes of Aspergillus section Nigri reveals drivers in fungal speciation.</title>
        <authorList>
            <consortium name="DOE Joint Genome Institute"/>
            <person name="Vesth T.C."/>
            <person name="Nybo J."/>
            <person name="Theobald S."/>
            <person name="Brandl J."/>
            <person name="Frisvad J.C."/>
            <person name="Nielsen K.F."/>
            <person name="Lyhne E.K."/>
            <person name="Kogle M.E."/>
            <person name="Kuo A."/>
            <person name="Riley R."/>
            <person name="Clum A."/>
            <person name="Nolan M."/>
            <person name="Lipzen A."/>
            <person name="Salamov A."/>
            <person name="Henrissat B."/>
            <person name="Wiebenga A."/>
            <person name="De vries R.P."/>
            <person name="Grigoriev I.V."/>
            <person name="Mortensen U.H."/>
            <person name="Andersen M.R."/>
            <person name="Baker S.E."/>
        </authorList>
    </citation>
    <scope>NUCLEOTIDE SEQUENCE [LARGE SCALE GENOMIC DNA]</scope>
    <source>
        <strain evidence="10 11">CBS 114.80</strain>
    </source>
</reference>
<dbReference type="GO" id="GO:0020037">
    <property type="term" value="F:heme binding"/>
    <property type="evidence" value="ECO:0007669"/>
    <property type="project" value="InterPro"/>
</dbReference>
<evidence type="ECO:0000256" key="8">
    <source>
        <dbReference type="PIRSR" id="PIRSR602401-1"/>
    </source>
</evidence>
<dbReference type="EMBL" id="KZ825501">
    <property type="protein sequence ID" value="PYI31587.1"/>
    <property type="molecule type" value="Genomic_DNA"/>
</dbReference>
<dbReference type="Pfam" id="PF00067">
    <property type="entry name" value="p450"/>
    <property type="match status" value="1"/>
</dbReference>